<evidence type="ECO:0000256" key="12">
    <source>
        <dbReference type="ARBA" id="ARBA00023235"/>
    </source>
</evidence>
<evidence type="ECO:0000259" key="15">
    <source>
        <dbReference type="PROSITE" id="PS51751"/>
    </source>
</evidence>
<keyword evidence="10" id="KW-1207">Sterol metabolism</keyword>
<keyword evidence="7" id="KW-0756">Sterol biosynthesis</keyword>
<dbReference type="InterPro" id="IPR033118">
    <property type="entry name" value="EXPERA"/>
</dbReference>
<feature type="transmembrane region" description="Helical" evidence="14">
    <location>
        <begin position="77"/>
        <end position="98"/>
    </location>
</feature>
<feature type="transmembrane region" description="Helical" evidence="14">
    <location>
        <begin position="200"/>
        <end position="220"/>
    </location>
</feature>
<keyword evidence="12" id="KW-0413">Isomerase</keyword>
<keyword evidence="3" id="KW-0444">Lipid biosynthesis</keyword>
<evidence type="ECO:0000256" key="10">
    <source>
        <dbReference type="ARBA" id="ARBA00023166"/>
    </source>
</evidence>
<dbReference type="InterPro" id="IPR007905">
    <property type="entry name" value="EBP"/>
</dbReference>
<accession>A0AAN6DP63</accession>
<keyword evidence="8" id="KW-0443">Lipid metabolism</keyword>
<dbReference type="PROSITE" id="PS51751">
    <property type="entry name" value="EXPERA"/>
    <property type="match status" value="1"/>
</dbReference>
<keyword evidence="4 13" id="KW-0812">Transmembrane</keyword>
<comment type="caution">
    <text evidence="16">The sequence shown here is derived from an EMBL/GenBank/DDBJ whole genome shotgun (WGS) entry which is preliminary data.</text>
</comment>
<dbReference type="GO" id="GO:0004769">
    <property type="term" value="F:steroid Delta-isomerase activity"/>
    <property type="evidence" value="ECO:0007669"/>
    <property type="project" value="TreeGrafter"/>
</dbReference>
<dbReference type="GO" id="GO:0047750">
    <property type="term" value="F:cholestenol delta-isomerase activity"/>
    <property type="evidence" value="ECO:0007669"/>
    <property type="project" value="InterPro"/>
</dbReference>
<sequence>MFDFLKKATPSLPETVADLEAVHPFYPVGVEIANFIANDMTVGRLLGIFATGCAGILAATWFLTSKVAPQLQKKDKLAVLWFCLSGTIHLFFEGYFSYNHTRMGGAQDLFGQLWKEYAMSDSRYLTSDPFVLCMETVTAVLWGPLSFLMIYYIITMHPLRYPLQAVVSLGQIYGDVLYYATSMFDHYHKSLTYCRPEAYYFWFYFFFMNFIWIVIPGILLKDSFSTTAKAFKALDRLSVSLQGNGAATKPKANGHIKRA</sequence>
<evidence type="ECO:0000256" key="4">
    <source>
        <dbReference type="ARBA" id="ARBA00022692"/>
    </source>
</evidence>
<proteinExistence type="inferred from homology"/>
<comment type="similarity">
    <text evidence="2">Belongs to the EBP family.</text>
</comment>
<dbReference type="GO" id="GO:0005783">
    <property type="term" value="C:endoplasmic reticulum"/>
    <property type="evidence" value="ECO:0007669"/>
    <property type="project" value="TreeGrafter"/>
</dbReference>
<evidence type="ECO:0000256" key="8">
    <source>
        <dbReference type="ARBA" id="ARBA00023098"/>
    </source>
</evidence>
<keyword evidence="5" id="KW-0752">Steroid biosynthesis</keyword>
<protein>
    <submittedName>
        <fullName evidence="16">Cholestenol delta-isomerase</fullName>
    </submittedName>
</protein>
<evidence type="ECO:0000256" key="1">
    <source>
        <dbReference type="ARBA" id="ARBA00004141"/>
    </source>
</evidence>
<feature type="domain" description="EXPERA" evidence="15">
    <location>
        <begin position="74"/>
        <end position="220"/>
    </location>
</feature>
<keyword evidence="9 13" id="KW-0472">Membrane</keyword>
<evidence type="ECO:0000256" key="9">
    <source>
        <dbReference type="ARBA" id="ARBA00023136"/>
    </source>
</evidence>
<feature type="transmembrane region" description="Helical" evidence="14">
    <location>
        <begin position="129"/>
        <end position="154"/>
    </location>
</feature>
<dbReference type="PANTHER" id="PTHR14207">
    <property type="entry name" value="STEROL ISOMERASE"/>
    <property type="match status" value="1"/>
</dbReference>
<dbReference type="GO" id="GO:0016126">
    <property type="term" value="P:sterol biosynthetic process"/>
    <property type="evidence" value="ECO:0007669"/>
    <property type="project" value="UniProtKB-KW"/>
</dbReference>
<organism evidence="16 17">
    <name type="scientific">Exophiala viscosa</name>
    <dbReference type="NCBI Taxonomy" id="2486360"/>
    <lineage>
        <taxon>Eukaryota</taxon>
        <taxon>Fungi</taxon>
        <taxon>Dikarya</taxon>
        <taxon>Ascomycota</taxon>
        <taxon>Pezizomycotina</taxon>
        <taxon>Eurotiomycetes</taxon>
        <taxon>Chaetothyriomycetidae</taxon>
        <taxon>Chaetothyriales</taxon>
        <taxon>Herpotrichiellaceae</taxon>
        <taxon>Exophiala</taxon>
    </lineage>
</organism>
<dbReference type="EMBL" id="MU404360">
    <property type="protein sequence ID" value="KAI1609478.1"/>
    <property type="molecule type" value="Genomic_DNA"/>
</dbReference>
<dbReference type="GO" id="GO:0016020">
    <property type="term" value="C:membrane"/>
    <property type="evidence" value="ECO:0007669"/>
    <property type="project" value="UniProtKB-SubCell"/>
</dbReference>
<feature type="transmembrane region" description="Helical" evidence="14">
    <location>
        <begin position="161"/>
        <end position="180"/>
    </location>
</feature>
<feature type="transmembrane region" description="Helical" evidence="14">
    <location>
        <begin position="45"/>
        <end position="65"/>
    </location>
</feature>
<evidence type="ECO:0000256" key="7">
    <source>
        <dbReference type="ARBA" id="ARBA00023011"/>
    </source>
</evidence>
<evidence type="ECO:0000256" key="11">
    <source>
        <dbReference type="ARBA" id="ARBA00023221"/>
    </source>
</evidence>
<evidence type="ECO:0000256" key="5">
    <source>
        <dbReference type="ARBA" id="ARBA00022955"/>
    </source>
</evidence>
<reference evidence="16" key="1">
    <citation type="journal article" date="2022" name="bioRxiv">
        <title>Deciphering the potential niche of two novel black yeast fungi from a biological soil crust based on their genomes, phenotypes, and melanin regulation.</title>
        <authorList>
            <consortium name="DOE Joint Genome Institute"/>
            <person name="Carr E.C."/>
            <person name="Barton Q."/>
            <person name="Grambo S."/>
            <person name="Sullivan M."/>
            <person name="Renfro C.M."/>
            <person name="Kuo A."/>
            <person name="Pangilinan J."/>
            <person name="Lipzen A."/>
            <person name="Keymanesh K."/>
            <person name="Savage E."/>
            <person name="Barry K."/>
            <person name="Grigoriev I.V."/>
            <person name="Riekhof W.R."/>
            <person name="Harris S.S."/>
        </authorList>
    </citation>
    <scope>NUCLEOTIDE SEQUENCE</scope>
    <source>
        <strain evidence="16">JF 03-4F</strain>
    </source>
</reference>
<keyword evidence="6 13" id="KW-1133">Transmembrane helix</keyword>
<evidence type="ECO:0000313" key="17">
    <source>
        <dbReference type="Proteomes" id="UP001203852"/>
    </source>
</evidence>
<keyword evidence="17" id="KW-1185">Reference proteome</keyword>
<evidence type="ECO:0000313" key="16">
    <source>
        <dbReference type="EMBL" id="KAI1609478.1"/>
    </source>
</evidence>
<evidence type="ECO:0000256" key="3">
    <source>
        <dbReference type="ARBA" id="ARBA00022516"/>
    </source>
</evidence>
<keyword evidence="11" id="KW-0753">Steroid metabolism</keyword>
<dbReference type="Proteomes" id="UP001203852">
    <property type="component" value="Unassembled WGS sequence"/>
</dbReference>
<dbReference type="PANTHER" id="PTHR14207:SF0">
    <property type="entry name" value="3-BETA-HYDROXYSTEROID-DELTA(8),DELTA(7)-ISOMERASE"/>
    <property type="match status" value="1"/>
</dbReference>
<evidence type="ECO:0000256" key="13">
    <source>
        <dbReference type="PROSITE-ProRule" id="PRU01087"/>
    </source>
</evidence>
<comment type="subcellular location">
    <subcellularLocation>
        <location evidence="1">Membrane</location>
        <topology evidence="1">Multi-pass membrane protein</topology>
    </subcellularLocation>
</comment>
<dbReference type="GO" id="GO:0000247">
    <property type="term" value="F:C-8 sterol isomerase activity"/>
    <property type="evidence" value="ECO:0007669"/>
    <property type="project" value="TreeGrafter"/>
</dbReference>
<evidence type="ECO:0000256" key="14">
    <source>
        <dbReference type="SAM" id="Phobius"/>
    </source>
</evidence>
<evidence type="ECO:0000256" key="2">
    <source>
        <dbReference type="ARBA" id="ARBA00008337"/>
    </source>
</evidence>
<gene>
    <name evidence="16" type="ORF">EDD36DRAFT_71941</name>
</gene>
<dbReference type="Pfam" id="PF05241">
    <property type="entry name" value="EBP"/>
    <property type="match status" value="1"/>
</dbReference>
<dbReference type="AlphaFoldDB" id="A0AAN6DP63"/>
<name>A0AAN6DP63_9EURO</name>
<evidence type="ECO:0000256" key="6">
    <source>
        <dbReference type="ARBA" id="ARBA00022989"/>
    </source>
</evidence>